<dbReference type="PROSITE" id="PS50966">
    <property type="entry name" value="ZF_SWIM"/>
    <property type="match status" value="1"/>
</dbReference>
<dbReference type="InterPro" id="IPR007527">
    <property type="entry name" value="Znf_SWIM"/>
</dbReference>
<evidence type="ECO:0000256" key="1">
    <source>
        <dbReference type="PROSITE-ProRule" id="PRU00325"/>
    </source>
</evidence>
<evidence type="ECO:0000259" key="2">
    <source>
        <dbReference type="PROSITE" id="PS50966"/>
    </source>
</evidence>
<dbReference type="GO" id="GO:0008270">
    <property type="term" value="F:zinc ion binding"/>
    <property type="evidence" value="ECO:0007669"/>
    <property type="project" value="UniProtKB-KW"/>
</dbReference>
<reference evidence="3" key="1">
    <citation type="submission" date="2022-01" db="EMBL/GenBank/DDBJ databases">
        <authorList>
            <person name="King R."/>
        </authorList>
    </citation>
    <scope>NUCLEOTIDE SEQUENCE</scope>
</reference>
<protein>
    <recommendedName>
        <fullName evidence="2">SWIM-type domain-containing protein</fullName>
    </recommendedName>
</protein>
<organism evidence="3 4">
    <name type="scientific">Psylliodes chrysocephalus</name>
    <dbReference type="NCBI Taxonomy" id="3402493"/>
    <lineage>
        <taxon>Eukaryota</taxon>
        <taxon>Metazoa</taxon>
        <taxon>Ecdysozoa</taxon>
        <taxon>Arthropoda</taxon>
        <taxon>Hexapoda</taxon>
        <taxon>Insecta</taxon>
        <taxon>Pterygota</taxon>
        <taxon>Neoptera</taxon>
        <taxon>Endopterygota</taxon>
        <taxon>Coleoptera</taxon>
        <taxon>Polyphaga</taxon>
        <taxon>Cucujiformia</taxon>
        <taxon>Chrysomeloidea</taxon>
        <taxon>Chrysomelidae</taxon>
        <taxon>Galerucinae</taxon>
        <taxon>Alticini</taxon>
        <taxon>Psylliodes</taxon>
    </lineage>
</organism>
<dbReference type="AlphaFoldDB" id="A0A9P0CUJ9"/>
<keyword evidence="1" id="KW-0863">Zinc-finger</keyword>
<sequence>MLTAVQRRLIASNEDKSLMYTVDVNLAMCDCPYGAGGKFCKHLCAVQETCGIVFKNAPLLTASDKKTLAKVSLGYDVPEDFFENMEVQYMECGTSCDNTNNKKSCSEISSIATTPSEDDEIMDRKHLAAIEKLNLSFQRLT</sequence>
<evidence type="ECO:0000313" key="3">
    <source>
        <dbReference type="EMBL" id="CAH1106350.1"/>
    </source>
</evidence>
<evidence type="ECO:0000313" key="4">
    <source>
        <dbReference type="Proteomes" id="UP001153636"/>
    </source>
</evidence>
<keyword evidence="1" id="KW-0862">Zinc</keyword>
<keyword evidence="4" id="KW-1185">Reference proteome</keyword>
<keyword evidence="1" id="KW-0479">Metal-binding</keyword>
<feature type="domain" description="SWIM-type" evidence="2">
    <location>
        <begin position="20"/>
        <end position="51"/>
    </location>
</feature>
<dbReference type="OrthoDB" id="6582261at2759"/>
<dbReference type="EMBL" id="OV651814">
    <property type="protein sequence ID" value="CAH1106350.1"/>
    <property type="molecule type" value="Genomic_DNA"/>
</dbReference>
<name>A0A9P0CUJ9_9CUCU</name>
<gene>
    <name evidence="3" type="ORF">PSYICH_LOCUS7326</name>
</gene>
<dbReference type="Proteomes" id="UP001153636">
    <property type="component" value="Chromosome 2"/>
</dbReference>
<proteinExistence type="predicted"/>
<accession>A0A9P0CUJ9</accession>